<feature type="signal peptide" evidence="2">
    <location>
        <begin position="1"/>
        <end position="44"/>
    </location>
</feature>
<feature type="transmembrane region" description="Helical" evidence="1">
    <location>
        <begin position="93"/>
        <end position="111"/>
    </location>
</feature>
<keyword evidence="1" id="KW-0472">Membrane</keyword>
<dbReference type="AlphaFoldDB" id="A7KZV6"/>
<keyword evidence="1" id="KW-0812">Transmembrane</keyword>
<evidence type="ECO:0000256" key="2">
    <source>
        <dbReference type="SAM" id="SignalP"/>
    </source>
</evidence>
<feature type="chain" id="PRO_5002711501" evidence="2">
    <location>
        <begin position="45"/>
        <end position="112"/>
    </location>
</feature>
<dbReference type="EMBL" id="EF633507">
    <property type="protein sequence ID" value="ABS71089.1"/>
    <property type="molecule type" value="Genomic_DNA"/>
</dbReference>
<name>A7KZV6_SALDU</name>
<keyword evidence="3" id="KW-0614">Plasmid</keyword>
<evidence type="ECO:0000256" key="1">
    <source>
        <dbReference type="SAM" id="Phobius"/>
    </source>
</evidence>
<reference evidence="3" key="1">
    <citation type="journal article" date="2008" name="Antimicrob. Agents Chemother.">
        <title>Different pathways to acquiring resistance genes illustrated by the recent evolution of IncW plasmids.</title>
        <authorList>
            <person name="Revilla C."/>
            <person name="Garcillan-Barcia M.P."/>
            <person name="Fernandez-Lopez R."/>
            <person name="Thomson N.R."/>
            <person name="Sanders M."/>
            <person name="Cheung M."/>
            <person name="Thomas C.M."/>
            <person name="de la Cruz F."/>
        </authorList>
    </citation>
    <scope>NUCLEOTIDE SEQUENCE</scope>
    <source>
        <plasmid evidence="3">IncW pIE321</plasmid>
    </source>
</reference>
<evidence type="ECO:0000313" key="3">
    <source>
        <dbReference type="EMBL" id="ABS71089.1"/>
    </source>
</evidence>
<proteinExistence type="predicted"/>
<feature type="transmembrane region" description="Helical" evidence="1">
    <location>
        <begin position="63"/>
        <end position="81"/>
    </location>
</feature>
<accession>A7KZV6</accession>
<dbReference type="InterPro" id="IPR007039">
    <property type="entry name" value="TrbC/VirB2"/>
</dbReference>
<protein>
    <submittedName>
        <fullName evidence="3">TrwL</fullName>
    </submittedName>
</protein>
<keyword evidence="2" id="KW-0732">Signal</keyword>
<organism evidence="3">
    <name type="scientific">Salmonella dublin</name>
    <dbReference type="NCBI Taxonomy" id="98360"/>
    <lineage>
        <taxon>Bacteria</taxon>
        <taxon>Pseudomonadati</taxon>
        <taxon>Pseudomonadota</taxon>
        <taxon>Gammaproteobacteria</taxon>
        <taxon>Enterobacterales</taxon>
        <taxon>Enterobacteriaceae</taxon>
        <taxon>Salmonella</taxon>
    </lineage>
</organism>
<dbReference type="NCBIfam" id="NF033899">
    <property type="entry name" value="T4SS_pilin_TrwL"/>
    <property type="match status" value="1"/>
</dbReference>
<sequence length="112" mass="11897">MATSILTRKTNMKKLNYLRAKANGKLAAIFGAMAAMLTAQPAAAQGLEKARGVLETLQQELTTIVPIAAAVILLCLGIAYAGRFIEKDTFVRWSIGVIIAGSAVQITAMLFT</sequence>
<geneLocation type="plasmid" evidence="3">
    <name>IncW pIE321</name>
</geneLocation>
<keyword evidence="1" id="KW-1133">Transmembrane helix</keyword>
<gene>
    <name evidence="3" type="primary">trwL</name>
</gene>
<dbReference type="Pfam" id="PF04956">
    <property type="entry name" value="TrbC"/>
    <property type="match status" value="1"/>
</dbReference>